<dbReference type="Proteomes" id="UP000198711">
    <property type="component" value="Unassembled WGS sequence"/>
</dbReference>
<organism evidence="1 2">
    <name type="scientific">Hydrobacter penzbergensis</name>
    <dbReference type="NCBI Taxonomy" id="1235997"/>
    <lineage>
        <taxon>Bacteria</taxon>
        <taxon>Pseudomonadati</taxon>
        <taxon>Bacteroidota</taxon>
        <taxon>Chitinophagia</taxon>
        <taxon>Chitinophagales</taxon>
        <taxon>Chitinophagaceae</taxon>
        <taxon>Hydrobacter</taxon>
    </lineage>
</organism>
<accession>A0A8X8ICT3</accession>
<dbReference type="AlphaFoldDB" id="A0A8X8ICT3"/>
<reference evidence="1 2" key="1">
    <citation type="submission" date="2016-10" db="EMBL/GenBank/DDBJ databases">
        <authorList>
            <person name="Varghese N."/>
            <person name="Submissions S."/>
        </authorList>
    </citation>
    <scope>NUCLEOTIDE SEQUENCE [LARGE SCALE GENOMIC DNA]</scope>
    <source>
        <strain evidence="1 2">DSM 25353</strain>
    </source>
</reference>
<proteinExistence type="predicted"/>
<evidence type="ECO:0000313" key="1">
    <source>
        <dbReference type="EMBL" id="SDW16485.1"/>
    </source>
</evidence>
<keyword evidence="2" id="KW-1185">Reference proteome</keyword>
<name>A0A8X8ICT3_9BACT</name>
<protein>
    <submittedName>
        <fullName evidence="1">Uncharacterized protein</fullName>
    </submittedName>
</protein>
<comment type="caution">
    <text evidence="1">The sequence shown here is derived from an EMBL/GenBank/DDBJ whole genome shotgun (WGS) entry which is preliminary data.</text>
</comment>
<gene>
    <name evidence="1" type="ORF">SAMN05444410_101393</name>
</gene>
<dbReference type="EMBL" id="FNNO01000001">
    <property type="protein sequence ID" value="SDW16485.1"/>
    <property type="molecule type" value="Genomic_DNA"/>
</dbReference>
<sequence length="71" mass="8217">MSASSYYPGFDYPANQIFKFLAALDYFTIMLKNGQIVHYTATDVNAFRQWLTDNNIPDMRTEDGWVVNQNS</sequence>
<dbReference type="RefSeq" id="WP_092721540.1">
    <property type="nucleotide sequence ID" value="NZ_FNNO01000001.1"/>
</dbReference>
<evidence type="ECO:0000313" key="2">
    <source>
        <dbReference type="Proteomes" id="UP000198711"/>
    </source>
</evidence>